<dbReference type="EMBL" id="CAESGF010000044">
    <property type="protein sequence ID" value="CAB4365733.1"/>
    <property type="molecule type" value="Genomic_DNA"/>
</dbReference>
<dbReference type="Gene3D" id="3.30.70.1730">
    <property type="match status" value="1"/>
</dbReference>
<dbReference type="Pfam" id="PF00466">
    <property type="entry name" value="Ribosomal_L10"/>
    <property type="match status" value="1"/>
</dbReference>
<protein>
    <submittedName>
        <fullName evidence="7">Unannotated protein</fullName>
    </submittedName>
</protein>
<dbReference type="InterPro" id="IPR022973">
    <property type="entry name" value="Ribosomal_uL10_bac"/>
</dbReference>
<dbReference type="GO" id="GO:1990904">
    <property type="term" value="C:ribonucleoprotein complex"/>
    <property type="evidence" value="ECO:0007669"/>
    <property type="project" value="UniProtKB-KW"/>
</dbReference>
<dbReference type="GO" id="GO:0005840">
    <property type="term" value="C:ribosome"/>
    <property type="evidence" value="ECO:0007669"/>
    <property type="project" value="UniProtKB-KW"/>
</dbReference>
<dbReference type="EMBL" id="CAFBMT010000015">
    <property type="protein sequence ID" value="CAB4944781.1"/>
    <property type="molecule type" value="Genomic_DNA"/>
</dbReference>
<evidence type="ECO:0000313" key="5">
    <source>
        <dbReference type="EMBL" id="CAB4743626.1"/>
    </source>
</evidence>
<dbReference type="SUPFAM" id="SSF160369">
    <property type="entry name" value="Ribosomal protein L10-like"/>
    <property type="match status" value="1"/>
</dbReference>
<organism evidence="7">
    <name type="scientific">freshwater metagenome</name>
    <dbReference type="NCBI Taxonomy" id="449393"/>
    <lineage>
        <taxon>unclassified sequences</taxon>
        <taxon>metagenomes</taxon>
        <taxon>ecological metagenomes</taxon>
    </lineage>
</organism>
<evidence type="ECO:0000313" key="7">
    <source>
        <dbReference type="EMBL" id="CAB5004831.1"/>
    </source>
</evidence>
<dbReference type="HAMAP" id="MF_00362">
    <property type="entry name" value="Ribosomal_uL10"/>
    <property type="match status" value="1"/>
</dbReference>
<dbReference type="InterPro" id="IPR043141">
    <property type="entry name" value="Ribosomal_uL10-like_sf"/>
</dbReference>
<sequence length="177" mass="18348">MTTENPRAEKVAVVDEVAAKLAAADAVIITEYRGLRVGQLAGLRRSLRGVGGEYKVYKNTLASLGAKKAGIEGLDEMLVGPSGMTFVSGDVAAVAKALRDAAKATPMLVIKGGVMGGKLLSAKDVEVLADLPSRDKLLAMFAGALQAPLVKTAGLLQALPRNFAYGLKALIDQKEAA</sequence>
<gene>
    <name evidence="5" type="ORF">UFOPK2656_03078</name>
    <name evidence="6" type="ORF">UFOPK3651_02441</name>
    <name evidence="7" type="ORF">UFOPK3931_02438</name>
    <name evidence="4" type="ORF">UFOPK4189_03474</name>
</gene>
<dbReference type="PANTHER" id="PTHR11560">
    <property type="entry name" value="39S RIBOSOMAL PROTEIN L10, MITOCHONDRIAL"/>
    <property type="match status" value="1"/>
</dbReference>
<name>A0A6J7PII8_9ZZZZ</name>
<dbReference type="EMBL" id="CAFBOL010000084">
    <property type="protein sequence ID" value="CAB5004831.1"/>
    <property type="molecule type" value="Genomic_DNA"/>
</dbReference>
<evidence type="ECO:0000313" key="6">
    <source>
        <dbReference type="EMBL" id="CAB4944781.1"/>
    </source>
</evidence>
<dbReference type="EMBL" id="CAEZYF010000029">
    <property type="protein sequence ID" value="CAB4743626.1"/>
    <property type="molecule type" value="Genomic_DNA"/>
</dbReference>
<dbReference type="InterPro" id="IPR047865">
    <property type="entry name" value="Ribosomal_uL10_bac_type"/>
</dbReference>
<dbReference type="CDD" id="cd05797">
    <property type="entry name" value="Ribosomal_L10"/>
    <property type="match status" value="1"/>
</dbReference>
<evidence type="ECO:0000313" key="4">
    <source>
        <dbReference type="EMBL" id="CAB4365733.1"/>
    </source>
</evidence>
<comment type="similarity">
    <text evidence="1">Belongs to the universal ribosomal protein uL10 family.</text>
</comment>
<dbReference type="Gene3D" id="6.10.250.290">
    <property type="match status" value="1"/>
</dbReference>
<accession>A0A6J7PII8</accession>
<proteinExistence type="inferred from homology"/>
<evidence type="ECO:0000256" key="1">
    <source>
        <dbReference type="ARBA" id="ARBA00008889"/>
    </source>
</evidence>
<dbReference type="NCBIfam" id="NF000955">
    <property type="entry name" value="PRK00099.1-1"/>
    <property type="match status" value="1"/>
</dbReference>
<dbReference type="AlphaFoldDB" id="A0A6J7PII8"/>
<keyword evidence="2" id="KW-0689">Ribosomal protein</keyword>
<evidence type="ECO:0000256" key="2">
    <source>
        <dbReference type="ARBA" id="ARBA00022980"/>
    </source>
</evidence>
<reference evidence="7" key="1">
    <citation type="submission" date="2020-05" db="EMBL/GenBank/DDBJ databases">
        <authorList>
            <person name="Chiriac C."/>
            <person name="Salcher M."/>
            <person name="Ghai R."/>
            <person name="Kavagutti S V."/>
        </authorList>
    </citation>
    <scope>NUCLEOTIDE SEQUENCE</scope>
</reference>
<dbReference type="InterPro" id="IPR001790">
    <property type="entry name" value="Ribosomal_uL10"/>
</dbReference>
<keyword evidence="3" id="KW-0687">Ribonucleoprotein</keyword>
<evidence type="ECO:0000256" key="3">
    <source>
        <dbReference type="ARBA" id="ARBA00023274"/>
    </source>
</evidence>